<dbReference type="AlphaFoldDB" id="A0A6B0RBZ9"/>
<reference evidence="3" key="1">
    <citation type="submission" date="2019-10" db="EMBL/GenBank/DDBJ databases">
        <title>The sequence and de novo assembly of the wild yak genome.</title>
        <authorList>
            <person name="Liu Y."/>
        </authorList>
    </citation>
    <scope>NUCLEOTIDE SEQUENCE [LARGE SCALE GENOMIC DNA]</scope>
    <source>
        <strain evidence="3">WY2019</strain>
    </source>
</reference>
<evidence type="ECO:0000313" key="4">
    <source>
        <dbReference type="Proteomes" id="UP000322234"/>
    </source>
</evidence>
<accession>A0A6B0RBZ9</accession>
<evidence type="ECO:0000256" key="1">
    <source>
        <dbReference type="SAM" id="MobiDB-lite"/>
    </source>
</evidence>
<sequence length="125" mass="14080">MCIPAFCCWLVLPRPPAPRGKQSLASRSTGEGAAGNCITKPEVIFKIEQGEEPWILEERFPKQWHSEDWKVDDLIDSTQENQDEHFWQLAFTSNKALSTDSGDRVRKTLNLAPPPPPEPGIHKST</sequence>
<evidence type="ECO:0000259" key="2">
    <source>
        <dbReference type="PROSITE" id="PS50805"/>
    </source>
</evidence>
<dbReference type="Proteomes" id="UP000322234">
    <property type="component" value="Unassembled WGS sequence"/>
</dbReference>
<comment type="caution">
    <text evidence="3">The sequence shown here is derived from an EMBL/GenBank/DDBJ whole genome shotgun (WGS) entry which is preliminary data.</text>
</comment>
<gene>
    <name evidence="3" type="ORF">E5288_WYG019343</name>
</gene>
<dbReference type="PROSITE" id="PS50805">
    <property type="entry name" value="KRAB"/>
    <property type="match status" value="1"/>
</dbReference>
<proteinExistence type="predicted"/>
<organism evidence="3 4">
    <name type="scientific">Bos mutus</name>
    <name type="common">wild yak</name>
    <dbReference type="NCBI Taxonomy" id="72004"/>
    <lineage>
        <taxon>Eukaryota</taxon>
        <taxon>Metazoa</taxon>
        <taxon>Chordata</taxon>
        <taxon>Craniata</taxon>
        <taxon>Vertebrata</taxon>
        <taxon>Euteleostomi</taxon>
        <taxon>Mammalia</taxon>
        <taxon>Eutheria</taxon>
        <taxon>Laurasiatheria</taxon>
        <taxon>Artiodactyla</taxon>
        <taxon>Ruminantia</taxon>
        <taxon>Pecora</taxon>
        <taxon>Bovidae</taxon>
        <taxon>Bovinae</taxon>
        <taxon>Bos</taxon>
    </lineage>
</organism>
<feature type="region of interest" description="Disordered" evidence="1">
    <location>
        <begin position="98"/>
        <end position="125"/>
    </location>
</feature>
<dbReference type="GO" id="GO:0006355">
    <property type="term" value="P:regulation of DNA-templated transcription"/>
    <property type="evidence" value="ECO:0007669"/>
    <property type="project" value="InterPro"/>
</dbReference>
<protein>
    <recommendedName>
        <fullName evidence="2">KRAB domain-containing protein</fullName>
    </recommendedName>
</protein>
<keyword evidence="4" id="KW-1185">Reference proteome</keyword>
<dbReference type="EMBL" id="VBQZ03000035">
    <property type="protein sequence ID" value="MXQ86822.1"/>
    <property type="molecule type" value="Genomic_DNA"/>
</dbReference>
<name>A0A6B0RBZ9_9CETA</name>
<dbReference type="InterPro" id="IPR001909">
    <property type="entry name" value="KRAB"/>
</dbReference>
<feature type="domain" description="KRAB" evidence="2">
    <location>
        <begin position="1"/>
        <end position="66"/>
    </location>
</feature>
<evidence type="ECO:0000313" key="3">
    <source>
        <dbReference type="EMBL" id="MXQ86822.1"/>
    </source>
</evidence>